<organism evidence="5 6">
    <name type="scientific">Botryosphaeria dothidea</name>
    <dbReference type="NCBI Taxonomy" id="55169"/>
    <lineage>
        <taxon>Eukaryota</taxon>
        <taxon>Fungi</taxon>
        <taxon>Dikarya</taxon>
        <taxon>Ascomycota</taxon>
        <taxon>Pezizomycotina</taxon>
        <taxon>Dothideomycetes</taxon>
        <taxon>Dothideomycetes incertae sedis</taxon>
        <taxon>Botryosphaeriales</taxon>
        <taxon>Botryosphaeriaceae</taxon>
        <taxon>Botryosphaeria</taxon>
    </lineage>
</organism>
<name>A0A8H4J4W0_9PEZI</name>
<dbReference type="Gene3D" id="3.40.50.1820">
    <property type="entry name" value="alpha/beta hydrolase"/>
    <property type="match status" value="1"/>
</dbReference>
<evidence type="ECO:0000259" key="4">
    <source>
        <dbReference type="Pfam" id="PF00561"/>
    </source>
</evidence>
<dbReference type="Pfam" id="PF00561">
    <property type="entry name" value="Abhydrolase_1"/>
    <property type="match status" value="1"/>
</dbReference>
<dbReference type="OrthoDB" id="408373at2759"/>
<dbReference type="PANTHER" id="PTHR43329">
    <property type="entry name" value="EPOXIDE HYDROLASE"/>
    <property type="match status" value="1"/>
</dbReference>
<comment type="similarity">
    <text evidence="2">Belongs to the AB hydrolase superfamily. Epoxide hydrolase family.</text>
</comment>
<sequence>MVLSEVGVAQDSENPPPLPLPPGVTSRQVPGTPAGLTFHILEAGFDPTHTKPLILLLHGYPELSFSWRKVMQPLSSAGFYVVAVDQRGYGRTTGWDNSPYSTVDLSQFTMTRLVGDMLVLVSALGYTEVRCVVGHDFGAVSASFCALMRPDVFKSVIMMSHPFKPPPALPFNTANLPPSERQGDTIVGRDIQDDLASLDPPRMHYKWYNSTAQAAQDWDNPPQGLKAFLRGYFHLKSAEWAINKPYPLQEWSASELAKMPEYYIMPLSASMPDVVASSMANEDVRATERWLSDEEIGVYAGEWERNGFQGALNWYRCQTDPKQARDLHLFAGKKIEVPSKFVTGRADWGNHQVPGALEGFPESCSDFRGVSFVDNAGHWPQQEQPQLVIEKILRFVTSL</sequence>
<dbReference type="InterPro" id="IPR029058">
    <property type="entry name" value="AB_hydrolase_fold"/>
</dbReference>
<evidence type="ECO:0000256" key="1">
    <source>
        <dbReference type="ARBA" id="ARBA00022801"/>
    </source>
</evidence>
<reference evidence="5" key="1">
    <citation type="submission" date="2020-04" db="EMBL/GenBank/DDBJ databases">
        <title>Genome Assembly and Annotation of Botryosphaeria dothidea sdau 11-99, a Latent Pathogen of Apple Fruit Ring Rot in China.</title>
        <authorList>
            <person name="Yu C."/>
            <person name="Diao Y."/>
            <person name="Lu Q."/>
            <person name="Zhao J."/>
            <person name="Cui S."/>
            <person name="Peng C."/>
            <person name="He B."/>
            <person name="Liu H."/>
        </authorList>
    </citation>
    <scope>NUCLEOTIDE SEQUENCE [LARGE SCALE GENOMIC DNA]</scope>
    <source>
        <strain evidence="5">Sdau11-99</strain>
    </source>
</reference>
<dbReference type="GO" id="GO:0016787">
    <property type="term" value="F:hydrolase activity"/>
    <property type="evidence" value="ECO:0007669"/>
    <property type="project" value="UniProtKB-KW"/>
</dbReference>
<accession>A0A8H4J4W0</accession>
<comment type="caution">
    <text evidence="5">The sequence shown here is derived from an EMBL/GenBank/DDBJ whole genome shotgun (WGS) entry which is preliminary data.</text>
</comment>
<proteinExistence type="inferred from homology"/>
<dbReference type="InterPro" id="IPR000073">
    <property type="entry name" value="AB_hydrolase_1"/>
</dbReference>
<gene>
    <name evidence="5" type="ORF">GTA08_BOTSDO12169</name>
</gene>
<feature type="region of interest" description="Disordered" evidence="3">
    <location>
        <begin position="1"/>
        <end position="26"/>
    </location>
</feature>
<dbReference type="PRINTS" id="PR00412">
    <property type="entry name" value="EPOXHYDRLASE"/>
</dbReference>
<dbReference type="SUPFAM" id="SSF53474">
    <property type="entry name" value="alpha/beta-Hydrolases"/>
    <property type="match status" value="1"/>
</dbReference>
<dbReference type="EMBL" id="WWBZ02000007">
    <property type="protein sequence ID" value="KAF4312019.1"/>
    <property type="molecule type" value="Genomic_DNA"/>
</dbReference>
<keyword evidence="6" id="KW-1185">Reference proteome</keyword>
<dbReference type="AlphaFoldDB" id="A0A8H4J4W0"/>
<evidence type="ECO:0000313" key="5">
    <source>
        <dbReference type="EMBL" id="KAF4312019.1"/>
    </source>
</evidence>
<evidence type="ECO:0000313" key="6">
    <source>
        <dbReference type="Proteomes" id="UP000572817"/>
    </source>
</evidence>
<keyword evidence="1 5" id="KW-0378">Hydrolase</keyword>
<dbReference type="InterPro" id="IPR000639">
    <property type="entry name" value="Epox_hydrolase-like"/>
</dbReference>
<protein>
    <submittedName>
        <fullName evidence="5">Alpha/beta hydrolase fold-1</fullName>
    </submittedName>
</protein>
<evidence type="ECO:0000256" key="2">
    <source>
        <dbReference type="ARBA" id="ARBA00038334"/>
    </source>
</evidence>
<feature type="domain" description="AB hydrolase-1" evidence="4">
    <location>
        <begin position="52"/>
        <end position="176"/>
    </location>
</feature>
<evidence type="ECO:0000256" key="3">
    <source>
        <dbReference type="SAM" id="MobiDB-lite"/>
    </source>
</evidence>
<dbReference type="Proteomes" id="UP000572817">
    <property type="component" value="Unassembled WGS sequence"/>
</dbReference>